<reference evidence="2" key="1">
    <citation type="submission" date="2025-08" db="UniProtKB">
        <authorList>
            <consortium name="RefSeq"/>
        </authorList>
    </citation>
    <scope>IDENTIFICATION</scope>
    <source>
        <strain evidence="2">Tuebingen</strain>
        <tissue evidence="2">Fibroblasts and whole tissue</tissue>
    </source>
</reference>
<gene>
    <name evidence="2" type="primary">plin1</name>
</gene>
<evidence type="ECO:0000313" key="2">
    <source>
        <dbReference type="RefSeq" id="XP_073786436.1"/>
    </source>
</evidence>
<name>A0AC58HWR3_DANRE</name>
<dbReference type="RefSeq" id="XP_073786436.1">
    <property type="nucleotide sequence ID" value="XM_073930335.1"/>
</dbReference>
<protein>
    <submittedName>
        <fullName evidence="2">Perilipin-1 isoform X2</fullName>
    </submittedName>
</protein>
<proteinExistence type="predicted"/>
<accession>A0AC58HWR3</accession>
<dbReference type="Proteomes" id="UP000000437">
    <property type="component" value="Chromosome 18"/>
</dbReference>
<keyword evidence="1" id="KW-1185">Reference proteome</keyword>
<sequence>MASEKKDTGEVLKDQNVFFRILNIRSVNAALESIEKTYTSTKQSHPIISSVCGLYEKGVSRAGNLAVWSMKPALHVLQPQPNSMACKGLDRLEEKVPALQSPPAELAANIKGLMSSTLEAAKDGITCPIKHSSNVVLDKVSSRYQQSKNTLSGGIQYILNSKLVFLAEQRASRALSLTENLIDCILPGTSDKTENDRSTEEQQESYVGASDPMPIFSRLGALASTICRRAFEKTFAQLQLSTHQGHTLVKRIPGLNPLVEFTMSTMRTMGGIIKGFPSSMATYLKDGQQHSPLKEMANDEHGQVKSNGLVSGLGQRLLKVYGSVVANIKKTSRTSFNLAKDGVNIVLGSFGTVREKTLHKLSYYGLIPRRLSKTEGGSQPAEKDGAEECLCGFLVLESNVGNIIHSRNDNSEKQPLKVTEPMDISEETRQLKKKLMKQIPMQHRVVLGGSNKKSPTTEPVGRRV</sequence>
<evidence type="ECO:0000313" key="1">
    <source>
        <dbReference type="Proteomes" id="UP000000437"/>
    </source>
</evidence>
<organism evidence="1 2">
    <name type="scientific">Danio rerio</name>
    <name type="common">Zebrafish</name>
    <name type="synonym">Brachydanio rerio</name>
    <dbReference type="NCBI Taxonomy" id="7955"/>
    <lineage>
        <taxon>Eukaryota</taxon>
        <taxon>Metazoa</taxon>
        <taxon>Chordata</taxon>
        <taxon>Craniata</taxon>
        <taxon>Vertebrata</taxon>
        <taxon>Euteleostomi</taxon>
        <taxon>Actinopterygii</taxon>
        <taxon>Neopterygii</taxon>
        <taxon>Teleostei</taxon>
        <taxon>Ostariophysi</taxon>
        <taxon>Cypriniformes</taxon>
        <taxon>Danionidae</taxon>
        <taxon>Danioninae</taxon>
        <taxon>Danio</taxon>
    </lineage>
</organism>